<feature type="compositionally biased region" description="Basic and acidic residues" evidence="1">
    <location>
        <begin position="13"/>
        <end position="37"/>
    </location>
</feature>
<accession>A0ABR1EAA2</accession>
<evidence type="ECO:0000313" key="2">
    <source>
        <dbReference type="EMBL" id="KAK6759488.1"/>
    </source>
</evidence>
<evidence type="ECO:0000313" key="3">
    <source>
        <dbReference type="Proteomes" id="UP001303046"/>
    </source>
</evidence>
<gene>
    <name evidence="2" type="primary">Necator_chrX.g21372</name>
    <name evidence="2" type="ORF">RB195_021211</name>
</gene>
<keyword evidence="3" id="KW-1185">Reference proteome</keyword>
<dbReference type="Proteomes" id="UP001303046">
    <property type="component" value="Unassembled WGS sequence"/>
</dbReference>
<dbReference type="EMBL" id="JAVFWL010000006">
    <property type="protein sequence ID" value="KAK6759488.1"/>
    <property type="molecule type" value="Genomic_DNA"/>
</dbReference>
<proteinExistence type="predicted"/>
<reference evidence="2 3" key="1">
    <citation type="submission" date="2023-08" db="EMBL/GenBank/DDBJ databases">
        <title>A Necator americanus chromosomal reference genome.</title>
        <authorList>
            <person name="Ilik V."/>
            <person name="Petrzelkova K.J."/>
            <person name="Pardy F."/>
            <person name="Fuh T."/>
            <person name="Niatou-Singa F.S."/>
            <person name="Gouil Q."/>
            <person name="Baker L."/>
            <person name="Ritchie M.E."/>
            <person name="Jex A.R."/>
            <person name="Gazzola D."/>
            <person name="Li H."/>
            <person name="Toshio Fujiwara R."/>
            <person name="Zhan B."/>
            <person name="Aroian R.V."/>
            <person name="Pafco B."/>
            <person name="Schwarz E.M."/>
        </authorList>
    </citation>
    <scope>NUCLEOTIDE SEQUENCE [LARGE SCALE GENOMIC DNA]</scope>
    <source>
        <strain evidence="2 3">Aroian</strain>
        <tissue evidence="2">Whole animal</tissue>
    </source>
</reference>
<comment type="caution">
    <text evidence="2">The sequence shown here is derived from an EMBL/GenBank/DDBJ whole genome shotgun (WGS) entry which is preliminary data.</text>
</comment>
<protein>
    <submittedName>
        <fullName evidence="2">Uncharacterized protein</fullName>
    </submittedName>
</protein>
<evidence type="ECO:0000256" key="1">
    <source>
        <dbReference type="SAM" id="MobiDB-lite"/>
    </source>
</evidence>
<sequence length="80" mass="8815">MCQDNQGVFADSSDSRQATDKRTRETSEKKEKKRDSDEGGEVAVDELLIAFDVELGVGDFDIAMPADAAFVSGDRWGGWR</sequence>
<feature type="region of interest" description="Disordered" evidence="1">
    <location>
        <begin position="1"/>
        <end position="40"/>
    </location>
</feature>
<name>A0ABR1EAA2_NECAM</name>
<organism evidence="2 3">
    <name type="scientific">Necator americanus</name>
    <name type="common">Human hookworm</name>
    <dbReference type="NCBI Taxonomy" id="51031"/>
    <lineage>
        <taxon>Eukaryota</taxon>
        <taxon>Metazoa</taxon>
        <taxon>Ecdysozoa</taxon>
        <taxon>Nematoda</taxon>
        <taxon>Chromadorea</taxon>
        <taxon>Rhabditida</taxon>
        <taxon>Rhabditina</taxon>
        <taxon>Rhabditomorpha</taxon>
        <taxon>Strongyloidea</taxon>
        <taxon>Ancylostomatidae</taxon>
        <taxon>Bunostominae</taxon>
        <taxon>Necator</taxon>
    </lineage>
</organism>